<dbReference type="InterPro" id="IPR036396">
    <property type="entry name" value="Cyt_P450_sf"/>
</dbReference>
<sequence length="432" mass="47452">MAHQRSPHLGQPLPAALRRRRLLPARKADVPDEHPAGRERIMDDVLSGNPAALSCPAAAYHQTRQQGVHFSEAMNAYVVSSHHDVLRVILDARTFSSSNALGAPAPGPDSEMSNYLPYLLTSTDPEHARRRSIVNRAFTPRRIAGHEAAVTGICHRLVNALRHQDSVDFVNDVAIPLPISAIMHVLGLPEEDRPDLLRWSQELVRATVGVREFDPEQIVPPGRPLAARIAQRLNSARNGVLPLIHESGIPPADAARFVIDLLVAGNFTTTAYLTSAMHILARAPELADQLRAHPTDIAGFVEETLRLENPLQGMYRMTTRDCELGGVPLPEGTRILVLFGSANQDPAEWPDPDTFDPQRADAANHLTFGRGTHTCLGSTLVRLQGRLLIHTFLANTAHFEPATPEITYLPNPIFRCPTALHLKVTWKAPTDP</sequence>
<dbReference type="InterPro" id="IPR002397">
    <property type="entry name" value="Cyt_P450_B"/>
</dbReference>
<evidence type="ECO:0000313" key="3">
    <source>
        <dbReference type="EMBL" id="TDD76492.1"/>
    </source>
</evidence>
<dbReference type="GO" id="GO:0006707">
    <property type="term" value="P:cholesterol catabolic process"/>
    <property type="evidence" value="ECO:0007669"/>
    <property type="project" value="TreeGrafter"/>
</dbReference>
<accession>A0A4R5B0I2</accession>
<dbReference type="SUPFAM" id="SSF48264">
    <property type="entry name" value="Cytochrome P450"/>
    <property type="match status" value="1"/>
</dbReference>
<evidence type="ECO:0000313" key="4">
    <source>
        <dbReference type="Proteomes" id="UP000294513"/>
    </source>
</evidence>
<dbReference type="GO" id="GO:0020037">
    <property type="term" value="F:heme binding"/>
    <property type="evidence" value="ECO:0007669"/>
    <property type="project" value="InterPro"/>
</dbReference>
<keyword evidence="4" id="KW-1185">Reference proteome</keyword>
<dbReference type="GO" id="GO:0005506">
    <property type="term" value="F:iron ion binding"/>
    <property type="evidence" value="ECO:0007669"/>
    <property type="project" value="InterPro"/>
</dbReference>
<keyword evidence="2" id="KW-0560">Oxidoreductase</keyword>
<dbReference type="PROSITE" id="PS00086">
    <property type="entry name" value="CYTOCHROME_P450"/>
    <property type="match status" value="1"/>
</dbReference>
<name>A0A4R5B0I2_9ACTN</name>
<organism evidence="3 4">
    <name type="scientific">Actinomadura rubrisoli</name>
    <dbReference type="NCBI Taxonomy" id="2530368"/>
    <lineage>
        <taxon>Bacteria</taxon>
        <taxon>Bacillati</taxon>
        <taxon>Actinomycetota</taxon>
        <taxon>Actinomycetes</taxon>
        <taxon>Streptosporangiales</taxon>
        <taxon>Thermomonosporaceae</taxon>
        <taxon>Actinomadura</taxon>
    </lineage>
</organism>
<dbReference type="PRINTS" id="PR00359">
    <property type="entry name" value="BP450"/>
</dbReference>
<protein>
    <submittedName>
        <fullName evidence="3">Cytochrome P450</fullName>
    </submittedName>
</protein>
<dbReference type="GO" id="GO:0008395">
    <property type="term" value="F:steroid hydroxylase activity"/>
    <property type="evidence" value="ECO:0007669"/>
    <property type="project" value="TreeGrafter"/>
</dbReference>
<dbReference type="GO" id="GO:0036199">
    <property type="term" value="F:cholest-4-en-3-one 26-monooxygenase activity"/>
    <property type="evidence" value="ECO:0007669"/>
    <property type="project" value="TreeGrafter"/>
</dbReference>
<evidence type="ECO:0000256" key="1">
    <source>
        <dbReference type="ARBA" id="ARBA00010617"/>
    </source>
</evidence>
<dbReference type="InterPro" id="IPR017972">
    <property type="entry name" value="Cyt_P450_CS"/>
</dbReference>
<reference evidence="3 4" key="1">
    <citation type="submission" date="2019-03" db="EMBL/GenBank/DDBJ databases">
        <title>Draft genome sequences of novel Actinobacteria.</title>
        <authorList>
            <person name="Sahin N."/>
            <person name="Ay H."/>
            <person name="Saygin H."/>
        </authorList>
    </citation>
    <scope>NUCLEOTIDE SEQUENCE [LARGE SCALE GENOMIC DNA]</scope>
    <source>
        <strain evidence="3 4">H3C3</strain>
    </source>
</reference>
<keyword evidence="2" id="KW-0503">Monooxygenase</keyword>
<gene>
    <name evidence="3" type="ORF">E1298_30845</name>
</gene>
<dbReference type="PANTHER" id="PTHR46696:SF4">
    <property type="entry name" value="BIOTIN BIOSYNTHESIS CYTOCHROME P450"/>
    <property type="match status" value="1"/>
</dbReference>
<dbReference type="Gene3D" id="1.10.630.10">
    <property type="entry name" value="Cytochrome P450"/>
    <property type="match status" value="1"/>
</dbReference>
<keyword evidence="2" id="KW-0349">Heme</keyword>
<dbReference type="PANTHER" id="PTHR46696">
    <property type="entry name" value="P450, PUTATIVE (EUROFUNG)-RELATED"/>
    <property type="match status" value="1"/>
</dbReference>
<proteinExistence type="inferred from homology"/>
<dbReference type="Pfam" id="PF00067">
    <property type="entry name" value="p450"/>
    <property type="match status" value="1"/>
</dbReference>
<dbReference type="EMBL" id="SMKU01000213">
    <property type="protein sequence ID" value="TDD76492.1"/>
    <property type="molecule type" value="Genomic_DNA"/>
</dbReference>
<dbReference type="OrthoDB" id="502624at2"/>
<keyword evidence="2" id="KW-0479">Metal-binding</keyword>
<comment type="similarity">
    <text evidence="1 2">Belongs to the cytochrome P450 family.</text>
</comment>
<keyword evidence="2" id="KW-0408">Iron</keyword>
<dbReference type="AlphaFoldDB" id="A0A4R5B0I2"/>
<evidence type="ECO:0000256" key="2">
    <source>
        <dbReference type="RuleBase" id="RU000461"/>
    </source>
</evidence>
<dbReference type="InterPro" id="IPR001128">
    <property type="entry name" value="Cyt_P450"/>
</dbReference>
<comment type="caution">
    <text evidence="3">The sequence shown here is derived from an EMBL/GenBank/DDBJ whole genome shotgun (WGS) entry which is preliminary data.</text>
</comment>
<dbReference type="Proteomes" id="UP000294513">
    <property type="component" value="Unassembled WGS sequence"/>
</dbReference>